<organism evidence="2 3">
    <name type="scientific">Didymella heteroderae</name>
    <dbReference type="NCBI Taxonomy" id="1769908"/>
    <lineage>
        <taxon>Eukaryota</taxon>
        <taxon>Fungi</taxon>
        <taxon>Dikarya</taxon>
        <taxon>Ascomycota</taxon>
        <taxon>Pezizomycotina</taxon>
        <taxon>Dothideomycetes</taxon>
        <taxon>Pleosporomycetidae</taxon>
        <taxon>Pleosporales</taxon>
        <taxon>Pleosporineae</taxon>
        <taxon>Didymellaceae</taxon>
        <taxon>Didymella</taxon>
    </lineage>
</organism>
<protein>
    <submittedName>
        <fullName evidence="2">Uncharacterized protein</fullName>
    </submittedName>
</protein>
<feature type="compositionally biased region" description="Polar residues" evidence="1">
    <location>
        <begin position="140"/>
        <end position="151"/>
    </location>
</feature>
<evidence type="ECO:0000256" key="1">
    <source>
        <dbReference type="SAM" id="MobiDB-lite"/>
    </source>
</evidence>
<reference evidence="2" key="1">
    <citation type="submission" date="2019-04" db="EMBL/GenBank/DDBJ databases">
        <title>Sequencing of skin fungus with MAO and IRED activity.</title>
        <authorList>
            <person name="Marsaioli A.J."/>
            <person name="Bonatto J.M.C."/>
            <person name="Reis Junior O."/>
        </authorList>
    </citation>
    <scope>NUCLEOTIDE SEQUENCE</scope>
    <source>
        <strain evidence="2">28M1</strain>
    </source>
</reference>
<accession>A0A9P4WHU2</accession>
<dbReference type="EMBL" id="SWKV01000093">
    <property type="protein sequence ID" value="KAF3032748.1"/>
    <property type="molecule type" value="Genomic_DNA"/>
</dbReference>
<dbReference type="Proteomes" id="UP000758155">
    <property type="component" value="Unassembled WGS sequence"/>
</dbReference>
<dbReference type="AlphaFoldDB" id="A0A9P4WHU2"/>
<feature type="compositionally biased region" description="Basic and acidic residues" evidence="1">
    <location>
        <begin position="92"/>
        <end position="101"/>
    </location>
</feature>
<keyword evidence="3" id="KW-1185">Reference proteome</keyword>
<feature type="compositionally biased region" description="Acidic residues" evidence="1">
    <location>
        <begin position="118"/>
        <end position="136"/>
    </location>
</feature>
<sequence>MRRSSEGSPVLDEDAPSTEAEAKLPRFTELSQEPNTERSATSSDSPPSPPSPRLRQLDDDITMVDPDDEPLGLGSPHIRNDMDVDYDIPLRGPEEEAEGHSKLQTPEISPPGRTDMDLIMDLDDDIPVWDPEDEAEGQSGHPTPQSSSSEEMQGDTEIDTKIYGGASLKISTF</sequence>
<evidence type="ECO:0000313" key="3">
    <source>
        <dbReference type="Proteomes" id="UP000758155"/>
    </source>
</evidence>
<gene>
    <name evidence="2" type="ORF">E8E12_000167</name>
</gene>
<feature type="compositionally biased region" description="Acidic residues" evidence="1">
    <location>
        <begin position="59"/>
        <end position="70"/>
    </location>
</feature>
<proteinExistence type="predicted"/>
<comment type="caution">
    <text evidence="2">The sequence shown here is derived from an EMBL/GenBank/DDBJ whole genome shotgun (WGS) entry which is preliminary data.</text>
</comment>
<feature type="region of interest" description="Disordered" evidence="1">
    <location>
        <begin position="1"/>
        <end position="173"/>
    </location>
</feature>
<name>A0A9P4WHU2_9PLEO</name>
<feature type="compositionally biased region" description="Polar residues" evidence="1">
    <location>
        <begin position="29"/>
        <end position="41"/>
    </location>
</feature>
<evidence type="ECO:0000313" key="2">
    <source>
        <dbReference type="EMBL" id="KAF3032748.1"/>
    </source>
</evidence>